<evidence type="ECO:0000313" key="1">
    <source>
        <dbReference type="EMBL" id="PLT44827.1"/>
    </source>
</evidence>
<dbReference type="OrthoDB" id="2882895at2"/>
<evidence type="ECO:0000313" key="2">
    <source>
        <dbReference type="Proteomes" id="UP000234789"/>
    </source>
</evidence>
<dbReference type="InterPro" id="IPR041881">
    <property type="entry name" value="PqqD_sf"/>
</dbReference>
<keyword evidence="2" id="KW-1185">Reference proteome</keyword>
<dbReference type="EMBL" id="NFEZ01000004">
    <property type="protein sequence ID" value="PLT44827.1"/>
    <property type="molecule type" value="Genomic_DNA"/>
</dbReference>
<dbReference type="InterPro" id="IPR008792">
    <property type="entry name" value="PQQD"/>
</dbReference>
<dbReference type="Pfam" id="PF05402">
    <property type="entry name" value="PqqD"/>
    <property type="match status" value="1"/>
</dbReference>
<proteinExistence type="predicted"/>
<name>A0A2N5N3A2_9BACL</name>
<gene>
    <name evidence="1" type="ORF">B8V81_3258</name>
</gene>
<dbReference type="Proteomes" id="UP000234789">
    <property type="component" value="Unassembled WGS sequence"/>
</dbReference>
<reference evidence="1 2" key="1">
    <citation type="submission" date="2017-05" db="EMBL/GenBank/DDBJ databases">
        <title>Functional genome analysis of Paenibacillus pasadenensis strain R16: insights on endophytic life style and antifungal activity.</title>
        <authorList>
            <person name="Passera A."/>
            <person name="Marcolungo L."/>
            <person name="Casati P."/>
            <person name="Brasca M."/>
            <person name="Quaglino F."/>
            <person name="Delledonne M."/>
        </authorList>
    </citation>
    <scope>NUCLEOTIDE SEQUENCE [LARGE SCALE GENOMIC DNA]</scope>
    <source>
        <strain evidence="1 2">R16</strain>
    </source>
</reference>
<organism evidence="1 2">
    <name type="scientific">Paenibacillus pasadenensis</name>
    <dbReference type="NCBI Taxonomy" id="217090"/>
    <lineage>
        <taxon>Bacteria</taxon>
        <taxon>Bacillati</taxon>
        <taxon>Bacillota</taxon>
        <taxon>Bacilli</taxon>
        <taxon>Bacillales</taxon>
        <taxon>Paenibacillaceae</taxon>
        <taxon>Paenibacillus</taxon>
    </lineage>
</organism>
<evidence type="ECO:0008006" key="3">
    <source>
        <dbReference type="Google" id="ProtNLM"/>
    </source>
</evidence>
<sequence length="92" mass="10298">MTVLANQLLKRQESIETAELDGEWVLLDLESHSITKVNEMGGYIWELLEACPTISQLTERVASEYAADPLQVQADVEAYVAELIRVGLIVHE</sequence>
<dbReference type="Gene3D" id="1.10.10.1150">
    <property type="entry name" value="Coenzyme PQQ synthesis protein D (PqqD)"/>
    <property type="match status" value="1"/>
</dbReference>
<dbReference type="AlphaFoldDB" id="A0A2N5N3A2"/>
<accession>A0A2N5N3A2</accession>
<dbReference type="RefSeq" id="WP_028600625.1">
    <property type="nucleotide sequence ID" value="NZ_BIMM01000163.1"/>
</dbReference>
<protein>
    <recommendedName>
        <fullName evidence="3">Coenzyme PQQ synthesis protein D (PqqD)</fullName>
    </recommendedName>
</protein>
<comment type="caution">
    <text evidence="1">The sequence shown here is derived from an EMBL/GenBank/DDBJ whole genome shotgun (WGS) entry which is preliminary data.</text>
</comment>